<feature type="transmembrane region" description="Helical" evidence="7">
    <location>
        <begin position="24"/>
        <end position="42"/>
    </location>
</feature>
<dbReference type="Pfam" id="PF01790">
    <property type="entry name" value="LGT"/>
    <property type="match status" value="1"/>
</dbReference>
<dbReference type="HAMAP" id="MF_01147">
    <property type="entry name" value="Lgt"/>
    <property type="match status" value="1"/>
</dbReference>
<dbReference type="NCBIfam" id="TIGR00544">
    <property type="entry name" value="lgt"/>
    <property type="match status" value="1"/>
</dbReference>
<comment type="function">
    <text evidence="7">Catalyzes the transfer of the diacylglyceryl group from phosphatidylglycerol to the sulfhydryl group of the N-terminal cysteine of a prolipoprotein, the first step in the formation of mature lipoproteins.</text>
</comment>
<evidence type="ECO:0000256" key="7">
    <source>
        <dbReference type="HAMAP-Rule" id="MF_01147"/>
    </source>
</evidence>
<feature type="transmembrane region" description="Helical" evidence="7">
    <location>
        <begin position="62"/>
        <end position="81"/>
    </location>
</feature>
<feature type="transmembrane region" description="Helical" evidence="7">
    <location>
        <begin position="237"/>
        <end position="256"/>
    </location>
</feature>
<dbReference type="EMBL" id="CP001843">
    <property type="protein sequence ID" value="AEF83613.1"/>
    <property type="molecule type" value="Genomic_DNA"/>
</dbReference>
<dbReference type="AlphaFoldDB" id="F5YPK5"/>
<dbReference type="InterPro" id="IPR001640">
    <property type="entry name" value="Lgt"/>
</dbReference>
<evidence type="ECO:0000256" key="1">
    <source>
        <dbReference type="ARBA" id="ARBA00007150"/>
    </source>
</evidence>
<dbReference type="RefSeq" id="WP_015706498.1">
    <property type="nucleotide sequence ID" value="NC_015578.1"/>
</dbReference>
<evidence type="ECO:0000256" key="3">
    <source>
        <dbReference type="ARBA" id="ARBA00022679"/>
    </source>
</evidence>
<comment type="catalytic activity">
    <reaction evidence="7">
        <text>L-cysteinyl-[prolipoprotein] + a 1,2-diacyl-sn-glycero-3-phospho-(1'-sn-glycerol) = an S-1,2-diacyl-sn-glyceryl-L-cysteinyl-[prolipoprotein] + sn-glycerol 1-phosphate + H(+)</text>
        <dbReference type="Rhea" id="RHEA:56712"/>
        <dbReference type="Rhea" id="RHEA-COMP:14679"/>
        <dbReference type="Rhea" id="RHEA-COMP:14680"/>
        <dbReference type="ChEBI" id="CHEBI:15378"/>
        <dbReference type="ChEBI" id="CHEBI:29950"/>
        <dbReference type="ChEBI" id="CHEBI:57685"/>
        <dbReference type="ChEBI" id="CHEBI:64716"/>
        <dbReference type="ChEBI" id="CHEBI:140658"/>
        <dbReference type="EC" id="2.5.1.145"/>
    </reaction>
</comment>
<dbReference type="PANTHER" id="PTHR30589:SF0">
    <property type="entry name" value="PHOSPHATIDYLGLYCEROL--PROLIPOPROTEIN DIACYLGLYCERYL TRANSFERASE"/>
    <property type="match status" value="1"/>
</dbReference>
<evidence type="ECO:0000313" key="9">
    <source>
        <dbReference type="EMBL" id="AEF83613.1"/>
    </source>
</evidence>
<dbReference type="PROSITE" id="PS01311">
    <property type="entry name" value="LGT"/>
    <property type="match status" value="1"/>
</dbReference>
<keyword evidence="5 7" id="KW-1133">Transmembrane helix</keyword>
<dbReference type="STRING" id="545694.TREPR_3841"/>
<keyword evidence="9" id="KW-0328">Glycosyltransferase</keyword>
<dbReference type="eggNOG" id="COG0682">
    <property type="taxonomic scope" value="Bacteria"/>
</dbReference>
<keyword evidence="10" id="KW-1185">Reference proteome</keyword>
<evidence type="ECO:0000313" key="10">
    <source>
        <dbReference type="Proteomes" id="UP000009223"/>
    </source>
</evidence>
<keyword evidence="6 7" id="KW-0472">Membrane</keyword>
<proteinExistence type="inferred from homology"/>
<dbReference type="OrthoDB" id="871140at2"/>
<comment type="subcellular location">
    <subcellularLocation>
        <location evidence="7">Cell inner membrane</location>
        <topology evidence="7">Multi-pass membrane protein</topology>
    </subcellularLocation>
</comment>
<gene>
    <name evidence="7 9" type="primary">lgt</name>
    <name evidence="9" type="ordered locus">TREPR_3841</name>
</gene>
<keyword evidence="2 7" id="KW-1003">Cell membrane</keyword>
<protein>
    <recommendedName>
        <fullName evidence="7">Phosphatidylglycerol--prolipoprotein diacylglyceryl transferase</fullName>
        <ecNumber evidence="7">2.5.1.145</ecNumber>
    </recommendedName>
</protein>
<sequence length="353" mass="40878">MNLNPLAVQFPPWLTPEIIPGFPFRWYGLMYIVAFGIAFLLYRKQVRERNFPMSEDELSGIYFWGILALLLGARIFSTMVYETRDIYRRQPWLVFWPFQNGRFTGLQGMSYHGGVIGGALATIIYAAIKRWDFREIIDMHAASIPLGYTFGRLGNFINGELYGRVTTGPFGMIFPHAQLLSAKESWVREAAEKTGIAIPSQTALLNLPRYPSQLFEAFFEGLILWAIIWIWRNRKPFKGFLVSLYLGGYGIFRFFIEYFREPDSDLGYRIQFIPTTLPTAQAHPALSFSTGQIFSFCMVAIAVAWFFIARKLPGHEVIRIYPNVPKTDSPKIIPPEEREEARKNRRKMRKRLR</sequence>
<reference evidence="10" key="1">
    <citation type="submission" date="2009-12" db="EMBL/GenBank/DDBJ databases">
        <title>Complete sequence of Treponema primitia strain ZAS-2.</title>
        <authorList>
            <person name="Tetu S.G."/>
            <person name="Matson E."/>
            <person name="Ren Q."/>
            <person name="Seshadri R."/>
            <person name="Elbourne L."/>
            <person name="Hassan K.A."/>
            <person name="Durkin A."/>
            <person name="Radune D."/>
            <person name="Mohamoud Y."/>
            <person name="Shay R."/>
            <person name="Jin S."/>
            <person name="Zhang X."/>
            <person name="Lucey K."/>
            <person name="Ballor N.R."/>
            <person name="Ottesen E."/>
            <person name="Rosenthal R."/>
            <person name="Allen A."/>
            <person name="Leadbetter J.R."/>
            <person name="Paulsen I.T."/>
        </authorList>
    </citation>
    <scope>NUCLEOTIDE SEQUENCE [LARGE SCALE GENOMIC DNA]</scope>
    <source>
        <strain evidence="10">ATCC BAA-887 / DSM 12427 / ZAS-2</strain>
    </source>
</reference>
<comment type="pathway">
    <text evidence="7">Protein modification; lipoprotein biosynthesis (diacylglyceryl transfer).</text>
</comment>
<keyword evidence="9" id="KW-0449">Lipoprotein</keyword>
<evidence type="ECO:0000256" key="5">
    <source>
        <dbReference type="ARBA" id="ARBA00022989"/>
    </source>
</evidence>
<evidence type="ECO:0000256" key="2">
    <source>
        <dbReference type="ARBA" id="ARBA00022475"/>
    </source>
</evidence>
<feature type="compositionally biased region" description="Basic residues" evidence="8">
    <location>
        <begin position="343"/>
        <end position="353"/>
    </location>
</feature>
<keyword evidence="3 7" id="KW-0808">Transferase</keyword>
<reference evidence="9 10" key="2">
    <citation type="journal article" date="2011" name="ISME J.">
        <title>RNA-seq reveals cooperative metabolic interactions between two termite-gut spirochete species in co-culture.</title>
        <authorList>
            <person name="Rosenthal A.Z."/>
            <person name="Matson E.G."/>
            <person name="Eldar A."/>
            <person name="Leadbetter J.R."/>
        </authorList>
    </citation>
    <scope>NUCLEOTIDE SEQUENCE [LARGE SCALE GENOMIC DNA]</scope>
    <source>
        <strain evidence="10">ATCC BAA-887 / DSM 12427 / ZAS-2</strain>
    </source>
</reference>
<dbReference type="GO" id="GO:0008961">
    <property type="term" value="F:phosphatidylglycerol-prolipoprotein diacylglyceryl transferase activity"/>
    <property type="evidence" value="ECO:0007669"/>
    <property type="project" value="UniProtKB-UniRule"/>
</dbReference>
<feature type="binding site" evidence="7">
    <location>
        <position position="152"/>
    </location>
    <ligand>
        <name>a 1,2-diacyl-sn-glycero-3-phospho-(1'-sn-glycerol)</name>
        <dbReference type="ChEBI" id="CHEBI:64716"/>
    </ligand>
</feature>
<accession>F5YPK5</accession>
<dbReference type="GO" id="GO:0005886">
    <property type="term" value="C:plasma membrane"/>
    <property type="evidence" value="ECO:0007669"/>
    <property type="project" value="UniProtKB-SubCell"/>
</dbReference>
<dbReference type="GO" id="GO:0042158">
    <property type="term" value="P:lipoprotein biosynthetic process"/>
    <property type="evidence" value="ECO:0007669"/>
    <property type="project" value="UniProtKB-UniRule"/>
</dbReference>
<evidence type="ECO:0000256" key="6">
    <source>
        <dbReference type="ARBA" id="ARBA00023136"/>
    </source>
</evidence>
<keyword evidence="7" id="KW-0997">Cell inner membrane</keyword>
<dbReference type="HOGENOM" id="CLU_013386_1_0_12"/>
<name>F5YPK5_TREPZ</name>
<keyword evidence="4 7" id="KW-0812">Transmembrane</keyword>
<feature type="region of interest" description="Disordered" evidence="8">
    <location>
        <begin position="331"/>
        <end position="353"/>
    </location>
</feature>
<dbReference type="KEGG" id="tpi:TREPR_3841"/>
<evidence type="ECO:0000256" key="4">
    <source>
        <dbReference type="ARBA" id="ARBA00022692"/>
    </source>
</evidence>
<comment type="similarity">
    <text evidence="1 7">Belongs to the Lgt family.</text>
</comment>
<dbReference type="UniPathway" id="UPA00664"/>
<dbReference type="PANTHER" id="PTHR30589">
    <property type="entry name" value="PROLIPOPROTEIN DIACYLGLYCERYL TRANSFERASE"/>
    <property type="match status" value="1"/>
</dbReference>
<feature type="transmembrane region" description="Helical" evidence="7">
    <location>
        <begin position="292"/>
        <end position="309"/>
    </location>
</feature>
<dbReference type="EC" id="2.5.1.145" evidence="7"/>
<feature type="transmembrane region" description="Helical" evidence="7">
    <location>
        <begin position="109"/>
        <end position="128"/>
    </location>
</feature>
<organism evidence="9 10">
    <name type="scientific">Treponema primitia (strain ATCC BAA-887 / DSM 12427 / ZAS-2)</name>
    <dbReference type="NCBI Taxonomy" id="545694"/>
    <lineage>
        <taxon>Bacteria</taxon>
        <taxon>Pseudomonadati</taxon>
        <taxon>Spirochaetota</taxon>
        <taxon>Spirochaetia</taxon>
        <taxon>Spirochaetales</taxon>
        <taxon>Treponemataceae</taxon>
        <taxon>Treponema</taxon>
    </lineage>
</organism>
<dbReference type="Proteomes" id="UP000009223">
    <property type="component" value="Chromosome"/>
</dbReference>
<evidence type="ECO:0000256" key="8">
    <source>
        <dbReference type="SAM" id="MobiDB-lite"/>
    </source>
</evidence>